<dbReference type="GO" id="GO:0004672">
    <property type="term" value="F:protein kinase activity"/>
    <property type="evidence" value="ECO:0007669"/>
    <property type="project" value="InterPro"/>
</dbReference>
<accession>A0AAN7QEY4</accession>
<dbReference type="PROSITE" id="PS50011">
    <property type="entry name" value="PROTEIN_KINASE_DOM"/>
    <property type="match status" value="1"/>
</dbReference>
<keyword evidence="8" id="KW-1185">Reference proteome</keyword>
<feature type="domain" description="Protein kinase" evidence="6">
    <location>
        <begin position="1"/>
        <end position="193"/>
    </location>
</feature>
<protein>
    <recommendedName>
        <fullName evidence="6">Protein kinase domain-containing protein</fullName>
    </recommendedName>
</protein>
<dbReference type="AlphaFoldDB" id="A0AAN7QEY4"/>
<proteinExistence type="predicted"/>
<dbReference type="EMBL" id="JAXQNO010000023">
    <property type="protein sequence ID" value="KAK4765737.1"/>
    <property type="molecule type" value="Genomic_DNA"/>
</dbReference>
<organism evidence="7 8">
    <name type="scientific">Trapa natans</name>
    <name type="common">Water chestnut</name>
    <dbReference type="NCBI Taxonomy" id="22666"/>
    <lineage>
        <taxon>Eukaryota</taxon>
        <taxon>Viridiplantae</taxon>
        <taxon>Streptophyta</taxon>
        <taxon>Embryophyta</taxon>
        <taxon>Tracheophyta</taxon>
        <taxon>Spermatophyta</taxon>
        <taxon>Magnoliopsida</taxon>
        <taxon>eudicotyledons</taxon>
        <taxon>Gunneridae</taxon>
        <taxon>Pentapetalae</taxon>
        <taxon>rosids</taxon>
        <taxon>malvids</taxon>
        <taxon>Myrtales</taxon>
        <taxon>Lythraceae</taxon>
        <taxon>Trapa</taxon>
    </lineage>
</organism>
<dbReference type="SUPFAM" id="SSF56112">
    <property type="entry name" value="Protein kinase-like (PK-like)"/>
    <property type="match status" value="1"/>
</dbReference>
<dbReference type="Gene3D" id="1.10.510.10">
    <property type="entry name" value="Transferase(Phosphotransferase) domain 1"/>
    <property type="match status" value="1"/>
</dbReference>
<comment type="subcellular location">
    <subcellularLocation>
        <location evidence="1">Membrane</location>
        <topology evidence="1">Single-pass membrane protein</topology>
    </subcellularLocation>
</comment>
<dbReference type="Proteomes" id="UP001346149">
    <property type="component" value="Unassembled WGS sequence"/>
</dbReference>
<evidence type="ECO:0000256" key="4">
    <source>
        <dbReference type="ARBA" id="ARBA00022989"/>
    </source>
</evidence>
<dbReference type="PANTHER" id="PTHR47974:SF9">
    <property type="entry name" value="RECEPTOR-LIKE SERINE_THREONINE-PROTEIN KINASE"/>
    <property type="match status" value="1"/>
</dbReference>
<dbReference type="InterPro" id="IPR011009">
    <property type="entry name" value="Kinase-like_dom_sf"/>
</dbReference>
<evidence type="ECO:0000313" key="8">
    <source>
        <dbReference type="Proteomes" id="UP001346149"/>
    </source>
</evidence>
<keyword evidence="4" id="KW-1133">Transmembrane helix</keyword>
<dbReference type="PANTHER" id="PTHR47974">
    <property type="entry name" value="OS07G0415500 PROTEIN"/>
    <property type="match status" value="1"/>
</dbReference>
<dbReference type="GO" id="GO:0005524">
    <property type="term" value="F:ATP binding"/>
    <property type="evidence" value="ECO:0007669"/>
    <property type="project" value="InterPro"/>
</dbReference>
<sequence length="193" mass="21661">MVQPIGRLSISDPSLGSDAILYYSSDYYTDGSYILRFLRLDSDGNLRIYSSTRGSCTTDVKLAAVLDQRRVLGYYGDLSICNCNDSNLICGCPSQNFEIIDPSDSRKGCKRKVGIVDCPETESTTMLQLDHPLFSSEEVLIKFLNWENLFNIALGTARGVTYVPEECRDCIVHREIKPENVLMDENFKSLKAC</sequence>
<evidence type="ECO:0000313" key="7">
    <source>
        <dbReference type="EMBL" id="KAK4765737.1"/>
    </source>
</evidence>
<keyword evidence="3" id="KW-0732">Signal</keyword>
<evidence type="ECO:0000256" key="1">
    <source>
        <dbReference type="ARBA" id="ARBA00004167"/>
    </source>
</evidence>
<evidence type="ECO:0000259" key="6">
    <source>
        <dbReference type="PROSITE" id="PS50011"/>
    </source>
</evidence>
<keyword evidence="5" id="KW-0472">Membrane</keyword>
<dbReference type="InterPro" id="IPR000719">
    <property type="entry name" value="Prot_kinase_dom"/>
</dbReference>
<gene>
    <name evidence="7" type="ORF">SAY86_026827</name>
</gene>
<name>A0AAN7QEY4_TRANT</name>
<keyword evidence="2" id="KW-0812">Transmembrane</keyword>
<evidence type="ECO:0000256" key="5">
    <source>
        <dbReference type="ARBA" id="ARBA00023136"/>
    </source>
</evidence>
<evidence type="ECO:0000256" key="2">
    <source>
        <dbReference type="ARBA" id="ARBA00022692"/>
    </source>
</evidence>
<reference evidence="7 8" key="1">
    <citation type="journal article" date="2023" name="Hortic Res">
        <title>Pangenome of water caltrop reveals structural variations and asymmetric subgenome divergence after allopolyploidization.</title>
        <authorList>
            <person name="Zhang X."/>
            <person name="Chen Y."/>
            <person name="Wang L."/>
            <person name="Yuan Y."/>
            <person name="Fang M."/>
            <person name="Shi L."/>
            <person name="Lu R."/>
            <person name="Comes H.P."/>
            <person name="Ma Y."/>
            <person name="Chen Y."/>
            <person name="Huang G."/>
            <person name="Zhou Y."/>
            <person name="Zheng Z."/>
            <person name="Qiu Y."/>
        </authorList>
    </citation>
    <scope>NUCLEOTIDE SEQUENCE [LARGE SCALE GENOMIC DNA]</scope>
    <source>
        <strain evidence="7">F231</strain>
    </source>
</reference>
<dbReference type="GO" id="GO:0016020">
    <property type="term" value="C:membrane"/>
    <property type="evidence" value="ECO:0007669"/>
    <property type="project" value="UniProtKB-SubCell"/>
</dbReference>
<comment type="caution">
    <text evidence="7">The sequence shown here is derived from an EMBL/GenBank/DDBJ whole genome shotgun (WGS) entry which is preliminary data.</text>
</comment>
<evidence type="ECO:0000256" key="3">
    <source>
        <dbReference type="ARBA" id="ARBA00022729"/>
    </source>
</evidence>